<keyword evidence="3 8" id="KW-0547">Nucleotide-binding</keyword>
<accession>A0A1H8ZTT8</accession>
<dbReference type="InterPro" id="IPR003136">
    <property type="entry name" value="Cytidylate_kin"/>
</dbReference>
<evidence type="ECO:0000256" key="6">
    <source>
        <dbReference type="ARBA" id="ARBA00047615"/>
    </source>
</evidence>
<dbReference type="Pfam" id="PF02224">
    <property type="entry name" value="Cytidylate_kin"/>
    <property type="match status" value="1"/>
</dbReference>
<evidence type="ECO:0000256" key="3">
    <source>
        <dbReference type="ARBA" id="ARBA00022741"/>
    </source>
</evidence>
<gene>
    <name evidence="8" type="primary">cmk</name>
    <name evidence="10" type="ORF">SAMN04487977_10185</name>
</gene>
<keyword evidence="2 8" id="KW-0808">Transferase</keyword>
<dbReference type="AlphaFoldDB" id="A0A1H8ZTT8"/>
<dbReference type="InterPro" id="IPR011994">
    <property type="entry name" value="Cytidylate_kinase_dom"/>
</dbReference>
<dbReference type="GO" id="GO:0036431">
    <property type="term" value="F:dCMP kinase activity"/>
    <property type="evidence" value="ECO:0007669"/>
    <property type="project" value="InterPro"/>
</dbReference>
<dbReference type="HAMAP" id="MF_00238">
    <property type="entry name" value="Cytidyl_kinase_type1"/>
    <property type="match status" value="1"/>
</dbReference>
<evidence type="ECO:0000256" key="7">
    <source>
        <dbReference type="ARBA" id="ARBA00048478"/>
    </source>
</evidence>
<comment type="subcellular location">
    <subcellularLocation>
        <location evidence="8">Cytoplasm</location>
    </subcellularLocation>
</comment>
<comment type="similarity">
    <text evidence="1 8">Belongs to the cytidylate kinase family. Type 1 subfamily.</text>
</comment>
<name>A0A1H8ZTT8_9SPIR</name>
<keyword evidence="5 8" id="KW-0067">ATP-binding</keyword>
<dbReference type="SUPFAM" id="SSF52540">
    <property type="entry name" value="P-loop containing nucleoside triphosphate hydrolases"/>
    <property type="match status" value="1"/>
</dbReference>
<dbReference type="GO" id="GO:0005737">
    <property type="term" value="C:cytoplasm"/>
    <property type="evidence" value="ECO:0007669"/>
    <property type="project" value="UniProtKB-SubCell"/>
</dbReference>
<dbReference type="NCBIfam" id="TIGR00017">
    <property type="entry name" value="cmk"/>
    <property type="match status" value="1"/>
</dbReference>
<evidence type="ECO:0000256" key="5">
    <source>
        <dbReference type="ARBA" id="ARBA00022840"/>
    </source>
</evidence>
<dbReference type="OrthoDB" id="9807434at2"/>
<dbReference type="STRING" id="163.SAMN04487775_108106"/>
<dbReference type="CDD" id="cd02020">
    <property type="entry name" value="CMPK"/>
    <property type="match status" value="1"/>
</dbReference>
<feature type="binding site" evidence="8">
    <location>
        <begin position="7"/>
        <end position="15"/>
    </location>
    <ligand>
        <name>ATP</name>
        <dbReference type="ChEBI" id="CHEBI:30616"/>
    </ligand>
</feature>
<keyword evidence="4 8" id="KW-0418">Kinase</keyword>
<evidence type="ECO:0000313" key="10">
    <source>
        <dbReference type="EMBL" id="SEP67673.1"/>
    </source>
</evidence>
<dbReference type="EMBL" id="FOFU01000001">
    <property type="protein sequence ID" value="SEP67673.1"/>
    <property type="molecule type" value="Genomic_DNA"/>
</dbReference>
<dbReference type="GO" id="GO:0006220">
    <property type="term" value="P:pyrimidine nucleotide metabolic process"/>
    <property type="evidence" value="ECO:0007669"/>
    <property type="project" value="UniProtKB-UniRule"/>
</dbReference>
<evidence type="ECO:0000259" key="9">
    <source>
        <dbReference type="Pfam" id="PF02224"/>
    </source>
</evidence>
<comment type="catalytic activity">
    <reaction evidence="6 8">
        <text>dCMP + ATP = dCDP + ADP</text>
        <dbReference type="Rhea" id="RHEA:25094"/>
        <dbReference type="ChEBI" id="CHEBI:30616"/>
        <dbReference type="ChEBI" id="CHEBI:57566"/>
        <dbReference type="ChEBI" id="CHEBI:58593"/>
        <dbReference type="ChEBI" id="CHEBI:456216"/>
        <dbReference type="EC" id="2.7.4.25"/>
    </reaction>
</comment>
<comment type="catalytic activity">
    <reaction evidence="7 8">
        <text>CMP + ATP = CDP + ADP</text>
        <dbReference type="Rhea" id="RHEA:11600"/>
        <dbReference type="ChEBI" id="CHEBI:30616"/>
        <dbReference type="ChEBI" id="CHEBI:58069"/>
        <dbReference type="ChEBI" id="CHEBI:60377"/>
        <dbReference type="ChEBI" id="CHEBI:456216"/>
        <dbReference type="EC" id="2.7.4.25"/>
    </reaction>
</comment>
<proteinExistence type="inferred from homology"/>
<dbReference type="GO" id="GO:0036430">
    <property type="term" value="F:CMP kinase activity"/>
    <property type="evidence" value="ECO:0007669"/>
    <property type="project" value="RHEA"/>
</dbReference>
<evidence type="ECO:0000256" key="8">
    <source>
        <dbReference type="HAMAP-Rule" id="MF_00238"/>
    </source>
</evidence>
<dbReference type="eggNOG" id="COG0283">
    <property type="taxonomic scope" value="Bacteria"/>
</dbReference>
<dbReference type="Proteomes" id="UP000182360">
    <property type="component" value="Unassembled WGS sequence"/>
</dbReference>
<dbReference type="InterPro" id="IPR027417">
    <property type="entry name" value="P-loop_NTPase"/>
</dbReference>
<feature type="domain" description="Cytidylate kinase" evidence="9">
    <location>
        <begin position="3"/>
        <end position="209"/>
    </location>
</feature>
<keyword evidence="11" id="KW-1185">Reference proteome</keyword>
<evidence type="ECO:0000256" key="2">
    <source>
        <dbReference type="ARBA" id="ARBA00022679"/>
    </source>
</evidence>
<organism evidence="10 11">
    <name type="scientific">Treponema bryantii</name>
    <dbReference type="NCBI Taxonomy" id="163"/>
    <lineage>
        <taxon>Bacteria</taxon>
        <taxon>Pseudomonadati</taxon>
        <taxon>Spirochaetota</taxon>
        <taxon>Spirochaetia</taxon>
        <taxon>Spirochaetales</taxon>
        <taxon>Treponemataceae</taxon>
        <taxon>Treponema</taxon>
    </lineage>
</organism>
<sequence>MIIAIDGPAGTGKSTIAKMLAEKLNITFLNSGGFYRTLTMAVLDAGVDYKDEKATLEFCKKQKIEYTKEGHFILNGTDVTAHLHDDRITANTSQVSAIVEIRHLVNDLMREITKSLSIVCEGRDMTTVVFPNAEVKVYLDASAEVRAQRRFDQGVSDMTFEEIKAAIEKRDEMDKNKKEGSLKIAKDALYIDTSNLTIDNVCAIIEKQIS</sequence>
<reference evidence="10 11" key="1">
    <citation type="submission" date="2016-10" db="EMBL/GenBank/DDBJ databases">
        <authorList>
            <person name="de Groot N.N."/>
        </authorList>
    </citation>
    <scope>NUCLEOTIDE SEQUENCE [LARGE SCALE GENOMIC DNA]</scope>
    <source>
        <strain evidence="10 11">B25</strain>
    </source>
</reference>
<dbReference type="EC" id="2.7.4.25" evidence="8"/>
<evidence type="ECO:0000313" key="11">
    <source>
        <dbReference type="Proteomes" id="UP000182360"/>
    </source>
</evidence>
<dbReference type="GO" id="GO:0005524">
    <property type="term" value="F:ATP binding"/>
    <property type="evidence" value="ECO:0007669"/>
    <property type="project" value="UniProtKB-UniRule"/>
</dbReference>
<dbReference type="Gene3D" id="3.40.50.300">
    <property type="entry name" value="P-loop containing nucleotide triphosphate hydrolases"/>
    <property type="match status" value="1"/>
</dbReference>
<evidence type="ECO:0000256" key="1">
    <source>
        <dbReference type="ARBA" id="ARBA00009427"/>
    </source>
</evidence>
<keyword evidence="8" id="KW-0963">Cytoplasm</keyword>
<evidence type="ECO:0000256" key="4">
    <source>
        <dbReference type="ARBA" id="ARBA00022777"/>
    </source>
</evidence>
<protein>
    <recommendedName>
        <fullName evidence="8">Cytidylate kinase</fullName>
        <shortName evidence="8">CK</shortName>
        <ecNumber evidence="8">2.7.4.25</ecNumber>
    </recommendedName>
    <alternativeName>
        <fullName evidence="8">Cytidine monophosphate kinase</fullName>
        <shortName evidence="8">CMP kinase</shortName>
    </alternativeName>
</protein>